<dbReference type="KEGG" id="blut:EW640_11395"/>
<dbReference type="Proteomes" id="UP000501518">
    <property type="component" value="Chromosome"/>
</dbReference>
<dbReference type="SUPFAM" id="SSF48008">
    <property type="entry name" value="GntR ligand-binding domain-like"/>
    <property type="match status" value="1"/>
</dbReference>
<reference evidence="5 6" key="1">
    <citation type="submission" date="2019-02" db="EMBL/GenBank/DDBJ databases">
        <title>Complete Genome Sequence and Methylome Analysis of Brevibacterium luteolum NEB1784.</title>
        <authorList>
            <person name="Fomenkov A."/>
            <person name="Roberts R.J."/>
        </authorList>
    </citation>
    <scope>NUCLEOTIDE SEQUENCE [LARGE SCALE GENOMIC DNA]</scope>
    <source>
        <strain evidence="5 6">NEB1784</strain>
    </source>
</reference>
<evidence type="ECO:0000256" key="2">
    <source>
        <dbReference type="ARBA" id="ARBA00023125"/>
    </source>
</evidence>
<protein>
    <submittedName>
        <fullName evidence="5">GntR family transcriptional regulator</fullName>
    </submittedName>
</protein>
<dbReference type="GO" id="GO:0003677">
    <property type="term" value="F:DNA binding"/>
    <property type="evidence" value="ECO:0007669"/>
    <property type="project" value="UniProtKB-KW"/>
</dbReference>
<gene>
    <name evidence="5" type="ORF">EW640_11395</name>
</gene>
<keyword evidence="2" id="KW-0238">DNA-binding</keyword>
<evidence type="ECO:0000313" key="6">
    <source>
        <dbReference type="Proteomes" id="UP000501518"/>
    </source>
</evidence>
<evidence type="ECO:0000313" key="5">
    <source>
        <dbReference type="EMBL" id="QIN29812.1"/>
    </source>
</evidence>
<dbReference type="GO" id="GO:0003700">
    <property type="term" value="F:DNA-binding transcription factor activity"/>
    <property type="evidence" value="ECO:0007669"/>
    <property type="project" value="InterPro"/>
</dbReference>
<name>A0A6G8KYE1_9MICO</name>
<dbReference type="Pfam" id="PF07729">
    <property type="entry name" value="FCD"/>
    <property type="match status" value="1"/>
</dbReference>
<dbReference type="Gene3D" id="1.20.120.530">
    <property type="entry name" value="GntR ligand-binding domain-like"/>
    <property type="match status" value="1"/>
</dbReference>
<keyword evidence="1" id="KW-0805">Transcription regulation</keyword>
<dbReference type="PANTHER" id="PTHR43537">
    <property type="entry name" value="TRANSCRIPTIONAL REGULATOR, GNTR FAMILY"/>
    <property type="match status" value="1"/>
</dbReference>
<dbReference type="InterPro" id="IPR036390">
    <property type="entry name" value="WH_DNA-bd_sf"/>
</dbReference>
<dbReference type="EMBL" id="CP035810">
    <property type="protein sequence ID" value="QIN29812.1"/>
    <property type="molecule type" value="Genomic_DNA"/>
</dbReference>
<dbReference type="InterPro" id="IPR008920">
    <property type="entry name" value="TF_FadR/GntR_C"/>
</dbReference>
<organism evidence="5 6">
    <name type="scientific">Brevibacterium luteolum</name>
    <dbReference type="NCBI Taxonomy" id="199591"/>
    <lineage>
        <taxon>Bacteria</taxon>
        <taxon>Bacillati</taxon>
        <taxon>Actinomycetota</taxon>
        <taxon>Actinomycetes</taxon>
        <taxon>Micrococcales</taxon>
        <taxon>Brevibacteriaceae</taxon>
        <taxon>Brevibacterium</taxon>
    </lineage>
</organism>
<dbReference type="InterPro" id="IPR036388">
    <property type="entry name" value="WH-like_DNA-bd_sf"/>
</dbReference>
<dbReference type="RefSeq" id="WP_165884192.1">
    <property type="nucleotide sequence ID" value="NZ_CP035810.1"/>
</dbReference>
<dbReference type="SMART" id="SM00895">
    <property type="entry name" value="FCD"/>
    <property type="match status" value="1"/>
</dbReference>
<dbReference type="Pfam" id="PF00392">
    <property type="entry name" value="GntR"/>
    <property type="match status" value="1"/>
</dbReference>
<evidence type="ECO:0000259" key="4">
    <source>
        <dbReference type="PROSITE" id="PS50949"/>
    </source>
</evidence>
<dbReference type="Gene3D" id="1.10.10.10">
    <property type="entry name" value="Winged helix-like DNA-binding domain superfamily/Winged helix DNA-binding domain"/>
    <property type="match status" value="1"/>
</dbReference>
<sequence length="241" mass="27499">MSHYQKVTQSRFGGWTTEVQLPFREREAGAKASEHAYNYLKDLIVTLHLPPRTIITEKEVAAALGMSRTPAREAFFRLESERLVEMLPRRGAMVPDITLRNIREQAETRVVLEGYGVRRICENELPTSRKLNELVSSQSEVYDSEPENIVDQVLIDKEFHWTLVKATGNTEFARLYNSLHDRQVRTGIAMFRAVPCRAQNAIEQHATIAKALETHETDKALMLLENHLIGSIPQVADIFTE</sequence>
<feature type="domain" description="HTH gntR-type" evidence="4">
    <location>
        <begin position="30"/>
        <end position="97"/>
    </location>
</feature>
<evidence type="ECO:0000256" key="1">
    <source>
        <dbReference type="ARBA" id="ARBA00023015"/>
    </source>
</evidence>
<dbReference type="PROSITE" id="PS50949">
    <property type="entry name" value="HTH_GNTR"/>
    <property type="match status" value="1"/>
</dbReference>
<dbReference type="InterPro" id="IPR000524">
    <property type="entry name" value="Tscrpt_reg_HTH_GntR"/>
</dbReference>
<dbReference type="PANTHER" id="PTHR43537:SF24">
    <property type="entry name" value="GLUCONATE OPERON TRANSCRIPTIONAL REPRESSOR"/>
    <property type="match status" value="1"/>
</dbReference>
<dbReference type="AlphaFoldDB" id="A0A6G8KYE1"/>
<evidence type="ECO:0000256" key="3">
    <source>
        <dbReference type="ARBA" id="ARBA00023163"/>
    </source>
</evidence>
<dbReference type="InterPro" id="IPR011711">
    <property type="entry name" value="GntR_C"/>
</dbReference>
<accession>A0A6G8KYE1</accession>
<dbReference type="SMART" id="SM00345">
    <property type="entry name" value="HTH_GNTR"/>
    <property type="match status" value="1"/>
</dbReference>
<proteinExistence type="predicted"/>
<keyword evidence="3" id="KW-0804">Transcription</keyword>
<dbReference type="SUPFAM" id="SSF46785">
    <property type="entry name" value="Winged helix' DNA-binding domain"/>
    <property type="match status" value="1"/>
</dbReference>